<reference evidence="2" key="1">
    <citation type="journal article" date="2022" name="Int. J. Syst. Evol. Microbiol.">
        <title>Pseudomonas aegrilactucae sp. nov. and Pseudomonas morbosilactucae sp. nov., pathogens causing bacterial rot of lettuce in Japan.</title>
        <authorList>
            <person name="Sawada H."/>
            <person name="Fujikawa T."/>
            <person name="Satou M."/>
        </authorList>
    </citation>
    <scope>NUCLEOTIDE SEQUENCE</scope>
    <source>
        <strain evidence="2">0166_1</strain>
    </source>
</reference>
<dbReference type="GO" id="GO:0016787">
    <property type="term" value="F:hydrolase activity"/>
    <property type="evidence" value="ECO:0007669"/>
    <property type="project" value="InterPro"/>
</dbReference>
<dbReference type="SUPFAM" id="SSF56300">
    <property type="entry name" value="Metallo-dependent phosphatases"/>
    <property type="match status" value="1"/>
</dbReference>
<dbReference type="Gene3D" id="3.60.21.10">
    <property type="match status" value="1"/>
</dbReference>
<dbReference type="EMBL" id="CP087164">
    <property type="protein sequence ID" value="UGS36635.1"/>
    <property type="molecule type" value="Genomic_DNA"/>
</dbReference>
<protein>
    <recommendedName>
        <fullName evidence="1">Calcineurin-like phosphoesterase domain-containing protein</fullName>
    </recommendedName>
</protein>
<dbReference type="InterPro" id="IPR029052">
    <property type="entry name" value="Metallo-depent_PP-like"/>
</dbReference>
<keyword evidence="3" id="KW-1185">Reference proteome</keyword>
<sequence length="196" mass="21018">MLADACRDLGMPVYAVLGNHDWHADRVDELRPILDDGGITLLERDWAVCELGGIEVGVVGTKGFVGGFPGSHLPDFGEPLLRRVYDETSAEVEALDAGLRAVAHCPLRFVVLHYAPIGATLVGEPEGIWTFLGTDRLAAPIAQHEPTLVVHGHAHAGTFEGAIGGTPVHNVSVPVMGRDFWTFEVPYPVHPASPVH</sequence>
<proteinExistence type="predicted"/>
<evidence type="ECO:0000313" key="2">
    <source>
        <dbReference type="EMBL" id="UGS36635.1"/>
    </source>
</evidence>
<dbReference type="KEGG" id="sbae:DSM104329_03043"/>
<accession>A0A9E6XY76</accession>
<dbReference type="Proteomes" id="UP001162834">
    <property type="component" value="Chromosome"/>
</dbReference>
<dbReference type="InterPro" id="IPR004843">
    <property type="entry name" value="Calcineurin-like_PHP"/>
</dbReference>
<feature type="domain" description="Calcineurin-like phosphoesterase" evidence="1">
    <location>
        <begin position="7"/>
        <end position="156"/>
    </location>
</feature>
<evidence type="ECO:0000259" key="1">
    <source>
        <dbReference type="Pfam" id="PF00149"/>
    </source>
</evidence>
<evidence type="ECO:0000313" key="3">
    <source>
        <dbReference type="Proteomes" id="UP001162834"/>
    </source>
</evidence>
<dbReference type="Pfam" id="PF00149">
    <property type="entry name" value="Metallophos"/>
    <property type="match status" value="1"/>
</dbReference>
<name>A0A9E6XY76_9ACTN</name>
<dbReference type="AlphaFoldDB" id="A0A9E6XY76"/>
<organism evidence="2 3">
    <name type="scientific">Capillimicrobium parvum</name>
    <dbReference type="NCBI Taxonomy" id="2884022"/>
    <lineage>
        <taxon>Bacteria</taxon>
        <taxon>Bacillati</taxon>
        <taxon>Actinomycetota</taxon>
        <taxon>Thermoleophilia</taxon>
        <taxon>Solirubrobacterales</taxon>
        <taxon>Capillimicrobiaceae</taxon>
        <taxon>Capillimicrobium</taxon>
    </lineage>
</organism>
<gene>
    <name evidence="2" type="ORF">DSM104329_03043</name>
</gene>